<feature type="compositionally biased region" description="Basic and acidic residues" evidence="1">
    <location>
        <begin position="66"/>
        <end position="75"/>
    </location>
</feature>
<proteinExistence type="predicted"/>
<dbReference type="Proteomes" id="UP001501867">
    <property type="component" value="Unassembled WGS sequence"/>
</dbReference>
<feature type="compositionally biased region" description="Basic residues" evidence="1">
    <location>
        <begin position="27"/>
        <end position="38"/>
    </location>
</feature>
<accession>A0ABP3F2M7</accession>
<gene>
    <name evidence="2" type="ORF">GCM10010302_26780</name>
</gene>
<protein>
    <submittedName>
        <fullName evidence="2">Uncharacterized protein</fullName>
    </submittedName>
</protein>
<organism evidence="2 3">
    <name type="scientific">Streptomyces polychromogenes</name>
    <dbReference type="NCBI Taxonomy" id="67342"/>
    <lineage>
        <taxon>Bacteria</taxon>
        <taxon>Bacillati</taxon>
        <taxon>Actinomycetota</taxon>
        <taxon>Actinomycetes</taxon>
        <taxon>Kitasatosporales</taxon>
        <taxon>Streptomycetaceae</taxon>
        <taxon>Streptomyces</taxon>
    </lineage>
</organism>
<dbReference type="EMBL" id="BAAABV010000015">
    <property type="protein sequence ID" value="GAA0287057.1"/>
    <property type="molecule type" value="Genomic_DNA"/>
</dbReference>
<reference evidence="3" key="1">
    <citation type="journal article" date="2019" name="Int. J. Syst. Evol. Microbiol.">
        <title>The Global Catalogue of Microorganisms (GCM) 10K type strain sequencing project: providing services to taxonomists for standard genome sequencing and annotation.</title>
        <authorList>
            <consortium name="The Broad Institute Genomics Platform"/>
            <consortium name="The Broad Institute Genome Sequencing Center for Infectious Disease"/>
            <person name="Wu L."/>
            <person name="Ma J."/>
        </authorList>
    </citation>
    <scope>NUCLEOTIDE SEQUENCE [LARGE SCALE GENOMIC DNA]</scope>
    <source>
        <strain evidence="3">JCM 4505</strain>
    </source>
</reference>
<comment type="caution">
    <text evidence="2">The sequence shown here is derived from an EMBL/GenBank/DDBJ whole genome shotgun (WGS) entry which is preliminary data.</text>
</comment>
<evidence type="ECO:0000313" key="2">
    <source>
        <dbReference type="EMBL" id="GAA0287057.1"/>
    </source>
</evidence>
<keyword evidence="3" id="KW-1185">Reference proteome</keyword>
<sequence length="84" mass="9167">MKQHYQEPGGGPGEAAGAFAVREKAARRPLKRRARSRRIAAGGPQRDLLGRRSNTGPAHAKRKAPTVREHDRGDRTPYAAGRTT</sequence>
<evidence type="ECO:0000256" key="1">
    <source>
        <dbReference type="SAM" id="MobiDB-lite"/>
    </source>
</evidence>
<name>A0ABP3F2M7_9ACTN</name>
<evidence type="ECO:0000313" key="3">
    <source>
        <dbReference type="Proteomes" id="UP001501867"/>
    </source>
</evidence>
<feature type="region of interest" description="Disordered" evidence="1">
    <location>
        <begin position="1"/>
        <end position="84"/>
    </location>
</feature>